<accession>A0A1M5PSW0</accession>
<reference evidence="1 2" key="1">
    <citation type="submission" date="2016-11" db="EMBL/GenBank/DDBJ databases">
        <authorList>
            <person name="Jaros S."/>
            <person name="Januszkiewicz K."/>
            <person name="Wedrychowicz H."/>
        </authorList>
    </citation>
    <scope>NUCLEOTIDE SEQUENCE [LARGE SCALE GENOMIC DNA]</scope>
    <source>
        <strain evidence="1 2">GAS138</strain>
    </source>
</reference>
<name>A0A1M5PSW0_9BRAD</name>
<evidence type="ECO:0000313" key="2">
    <source>
        <dbReference type="Proteomes" id="UP000189796"/>
    </source>
</evidence>
<gene>
    <name evidence="1" type="ORF">SAMN05443248_3499</name>
</gene>
<organism evidence="1 2">
    <name type="scientific">Bradyrhizobium erythrophlei</name>
    <dbReference type="NCBI Taxonomy" id="1437360"/>
    <lineage>
        <taxon>Bacteria</taxon>
        <taxon>Pseudomonadati</taxon>
        <taxon>Pseudomonadota</taxon>
        <taxon>Alphaproteobacteria</taxon>
        <taxon>Hyphomicrobiales</taxon>
        <taxon>Nitrobacteraceae</taxon>
        <taxon>Bradyrhizobium</taxon>
    </lineage>
</organism>
<dbReference type="EMBL" id="LT670817">
    <property type="protein sequence ID" value="SHH04944.1"/>
    <property type="molecule type" value="Genomic_DNA"/>
</dbReference>
<evidence type="ECO:0000313" key="1">
    <source>
        <dbReference type="EMBL" id="SHH04944.1"/>
    </source>
</evidence>
<sequence>MKNIVIQSRSGVNQFNDIDLAERHAKLNVPAFTG</sequence>
<dbReference type="AlphaFoldDB" id="A0A1M5PSW0"/>
<protein>
    <submittedName>
        <fullName evidence="1">Uncharacterized protein</fullName>
    </submittedName>
</protein>
<proteinExistence type="predicted"/>
<dbReference type="Proteomes" id="UP000189796">
    <property type="component" value="Chromosome I"/>
</dbReference>